<keyword evidence="2" id="KW-1185">Reference proteome</keyword>
<gene>
    <name evidence="1" type="ORF">FHR82_002249</name>
</gene>
<proteinExistence type="predicted"/>
<evidence type="ECO:0000313" key="1">
    <source>
        <dbReference type="EMBL" id="MBB4906032.1"/>
    </source>
</evidence>
<accession>A0A7W7Q2W3</accession>
<dbReference type="Proteomes" id="UP000520767">
    <property type="component" value="Unassembled WGS sequence"/>
</dbReference>
<comment type="caution">
    <text evidence="1">The sequence shown here is derived from an EMBL/GenBank/DDBJ whole genome shotgun (WGS) entry which is preliminary data.</text>
</comment>
<dbReference type="EMBL" id="JACHJQ010000002">
    <property type="protein sequence ID" value="MBB4906032.1"/>
    <property type="molecule type" value="Genomic_DNA"/>
</dbReference>
<protein>
    <recommendedName>
        <fullName evidence="3">Excreted virulence factor EspC (Type VII ESX diderm)</fullName>
    </recommendedName>
</protein>
<evidence type="ECO:0000313" key="2">
    <source>
        <dbReference type="Proteomes" id="UP000520767"/>
    </source>
</evidence>
<dbReference type="RefSeq" id="WP_184810165.1">
    <property type="nucleotide sequence ID" value="NZ_JACHJQ010000002.1"/>
</dbReference>
<dbReference type="InterPro" id="IPR038332">
    <property type="entry name" value="PPE_sf"/>
</dbReference>
<name>A0A7W7Q2W3_9PSEU</name>
<dbReference type="AlphaFoldDB" id="A0A7W7Q2W3"/>
<evidence type="ECO:0008006" key="3">
    <source>
        <dbReference type="Google" id="ProtNLM"/>
    </source>
</evidence>
<dbReference type="Gene3D" id="1.20.1260.20">
    <property type="entry name" value="PPE superfamily"/>
    <property type="match status" value="1"/>
</dbReference>
<sequence length="379" mass="40571">MAPPKDFTIRPDELYAHARAVAQMQHPFDYLRGAAKAASPGGINMAFGLYCQPFGAAVTGVQNYAEDTIAKLSTSVDDATQQLIEAVGTYVHSDKMTVRELRAIGAELPSNAPNDFIKSGTRWDWKNYNPVDGGPFTNMNHDNWAKGSGVVGDVWDMWLEIEKESKRNYATMAGHVASISAGAAGAVGDPIATLGAGLAGWAMEHIKPFKLILDGLAGNPDMVKGAAETWREIAKELRRLAGHYTAAVKFGTGNWNGDAGESYRDNFASPILDGLKGTATLAQAVSVLVGTAGEMVNMVRTLARDITAQAVGMLASAAASRIGYRPPLQELEYVRFTLRTLKGVVSFLVVAADQFTHAIRLVVEAYKTVSAIIPKLNGV</sequence>
<organism evidence="1 2">
    <name type="scientific">Actinophytocola algeriensis</name>
    <dbReference type="NCBI Taxonomy" id="1768010"/>
    <lineage>
        <taxon>Bacteria</taxon>
        <taxon>Bacillati</taxon>
        <taxon>Actinomycetota</taxon>
        <taxon>Actinomycetes</taxon>
        <taxon>Pseudonocardiales</taxon>
        <taxon>Pseudonocardiaceae</taxon>
    </lineage>
</organism>
<reference evidence="1 2" key="1">
    <citation type="submission" date="2020-08" db="EMBL/GenBank/DDBJ databases">
        <title>Genomic Encyclopedia of Type Strains, Phase III (KMG-III): the genomes of soil and plant-associated and newly described type strains.</title>
        <authorList>
            <person name="Whitman W."/>
        </authorList>
    </citation>
    <scope>NUCLEOTIDE SEQUENCE [LARGE SCALE GENOMIC DNA]</scope>
    <source>
        <strain evidence="1 2">CECT 8960</strain>
    </source>
</reference>